<evidence type="ECO:0000256" key="6">
    <source>
        <dbReference type="ARBA" id="ARBA00022692"/>
    </source>
</evidence>
<keyword evidence="6 9" id="KW-0812">Transmembrane</keyword>
<gene>
    <name evidence="11" type="primary">gspI</name>
    <name evidence="11" type="ORF">ACFQDM_05000</name>
</gene>
<comment type="function">
    <text evidence="9">Component of the type II secretion system required for the energy-dependent secretion of extracellular factors such as proteases and toxins from the periplasm.</text>
</comment>
<dbReference type="Pfam" id="PF07963">
    <property type="entry name" value="N_methyl"/>
    <property type="match status" value="1"/>
</dbReference>
<dbReference type="InterPro" id="IPR045584">
    <property type="entry name" value="Pilin-like"/>
</dbReference>
<proteinExistence type="inferred from homology"/>
<evidence type="ECO:0000256" key="1">
    <source>
        <dbReference type="ARBA" id="ARBA00004377"/>
    </source>
</evidence>
<evidence type="ECO:0000256" key="5">
    <source>
        <dbReference type="ARBA" id="ARBA00022519"/>
    </source>
</evidence>
<dbReference type="SUPFAM" id="SSF54523">
    <property type="entry name" value="Pili subunits"/>
    <property type="match status" value="1"/>
</dbReference>
<evidence type="ECO:0000256" key="8">
    <source>
        <dbReference type="ARBA" id="ARBA00023136"/>
    </source>
</evidence>
<accession>A0ABW1S724</accession>
<dbReference type="PANTHER" id="PTHR38779">
    <property type="entry name" value="TYPE II SECRETION SYSTEM PROTEIN I-RELATED"/>
    <property type="match status" value="1"/>
</dbReference>
<keyword evidence="8 9" id="KW-0472">Membrane</keyword>
<comment type="similarity">
    <text evidence="2 9">Belongs to the GSP I family.</text>
</comment>
<dbReference type="Proteomes" id="UP001596303">
    <property type="component" value="Unassembled WGS sequence"/>
</dbReference>
<dbReference type="InterPro" id="IPR010052">
    <property type="entry name" value="T2SS_protein-GspI"/>
</dbReference>
<comment type="PTM">
    <text evidence="9">Cleaved by prepilin peptidase.</text>
</comment>
<dbReference type="PANTHER" id="PTHR38779:SF2">
    <property type="entry name" value="TYPE II SECRETION SYSTEM PROTEIN I-RELATED"/>
    <property type="match status" value="1"/>
</dbReference>
<keyword evidence="5 9" id="KW-0997">Cell inner membrane</keyword>
<keyword evidence="3" id="KW-1003">Cell membrane</keyword>
<evidence type="ECO:0000313" key="12">
    <source>
        <dbReference type="Proteomes" id="UP001596303"/>
    </source>
</evidence>
<dbReference type="Pfam" id="PF02501">
    <property type="entry name" value="T2SSI"/>
    <property type="match status" value="1"/>
</dbReference>
<evidence type="ECO:0000256" key="7">
    <source>
        <dbReference type="ARBA" id="ARBA00022989"/>
    </source>
</evidence>
<dbReference type="EMBL" id="JBHSSW010000004">
    <property type="protein sequence ID" value="MFC6197423.1"/>
    <property type="molecule type" value="Genomic_DNA"/>
</dbReference>
<evidence type="ECO:0000259" key="10">
    <source>
        <dbReference type="Pfam" id="PF02501"/>
    </source>
</evidence>
<name>A0ABW1S724_9PROT</name>
<evidence type="ECO:0000313" key="11">
    <source>
        <dbReference type="EMBL" id="MFC6197423.1"/>
    </source>
</evidence>
<comment type="subcellular location">
    <subcellularLocation>
        <location evidence="1 9">Cell inner membrane</location>
        <topology evidence="1 9">Single-pass membrane protein</topology>
    </subcellularLocation>
</comment>
<evidence type="ECO:0000256" key="3">
    <source>
        <dbReference type="ARBA" id="ARBA00022475"/>
    </source>
</evidence>
<protein>
    <recommendedName>
        <fullName evidence="9">Type II secretion system protein I</fullName>
        <shortName evidence="9">T2SS minor pseudopilin I</shortName>
    </recommendedName>
</protein>
<dbReference type="InterPro" id="IPR012902">
    <property type="entry name" value="N_methyl_site"/>
</dbReference>
<sequence length="127" mass="13934">MSSVPAAETTRNEAGFSLFEAMVALAVFSLSAVSALTLITQNVRSAIDLEARAFATMVAENVLVESRLQKILTTSDTVGKAQMGGFDFEWERRVYETGEEGLKRITVDVKQDGQKQTLIVLNGFRNE</sequence>
<reference evidence="12" key="1">
    <citation type="journal article" date="2019" name="Int. J. Syst. Evol. Microbiol.">
        <title>The Global Catalogue of Microorganisms (GCM) 10K type strain sequencing project: providing services to taxonomists for standard genome sequencing and annotation.</title>
        <authorList>
            <consortium name="The Broad Institute Genomics Platform"/>
            <consortium name="The Broad Institute Genome Sequencing Center for Infectious Disease"/>
            <person name="Wu L."/>
            <person name="Ma J."/>
        </authorList>
    </citation>
    <scope>NUCLEOTIDE SEQUENCE [LARGE SCALE GENOMIC DNA]</scope>
    <source>
        <strain evidence="12">CGMCC-1.15741</strain>
    </source>
</reference>
<keyword evidence="4 9" id="KW-0488">Methylation</keyword>
<feature type="domain" description="Type II secretion system protein GspI C-terminal" evidence="10">
    <location>
        <begin position="49"/>
        <end position="124"/>
    </location>
</feature>
<dbReference type="InterPro" id="IPR003413">
    <property type="entry name" value="T2SS_GspI_C"/>
</dbReference>
<evidence type="ECO:0000256" key="9">
    <source>
        <dbReference type="RuleBase" id="RU368030"/>
    </source>
</evidence>
<comment type="caution">
    <text evidence="11">The sequence shown here is derived from an EMBL/GenBank/DDBJ whole genome shotgun (WGS) entry which is preliminary data.</text>
</comment>
<dbReference type="RefSeq" id="WP_377376280.1">
    <property type="nucleotide sequence ID" value="NZ_JBHSSW010000004.1"/>
</dbReference>
<keyword evidence="12" id="KW-1185">Reference proteome</keyword>
<comment type="subunit">
    <text evidence="9">Type II secretion is composed of four main components: the outer membrane complex, the inner membrane complex, the cytoplasmic secretion ATPase and the periplasm-spanning pseudopilus.</text>
</comment>
<evidence type="ECO:0000256" key="4">
    <source>
        <dbReference type="ARBA" id="ARBA00022481"/>
    </source>
</evidence>
<feature type="transmembrane region" description="Helical" evidence="9">
    <location>
        <begin position="18"/>
        <end position="39"/>
    </location>
</feature>
<evidence type="ECO:0000256" key="2">
    <source>
        <dbReference type="ARBA" id="ARBA00008358"/>
    </source>
</evidence>
<dbReference type="NCBIfam" id="TIGR01707">
    <property type="entry name" value="gspI"/>
    <property type="match status" value="1"/>
</dbReference>
<dbReference type="Gene3D" id="3.30.1300.30">
    <property type="entry name" value="GSPII I/J protein-like"/>
    <property type="match status" value="1"/>
</dbReference>
<organism evidence="11 12">
    <name type="scientific">Ponticaulis profundi</name>
    <dbReference type="NCBI Taxonomy" id="2665222"/>
    <lineage>
        <taxon>Bacteria</taxon>
        <taxon>Pseudomonadati</taxon>
        <taxon>Pseudomonadota</taxon>
        <taxon>Alphaproteobacteria</taxon>
        <taxon>Hyphomonadales</taxon>
        <taxon>Hyphomonadaceae</taxon>
        <taxon>Ponticaulis</taxon>
    </lineage>
</organism>
<keyword evidence="7 9" id="KW-1133">Transmembrane helix</keyword>